<dbReference type="PANTHER" id="PTHR30246">
    <property type="entry name" value="2-KETO-3-DEOXY-6-PHOSPHOGLUCONATE ALDOLASE"/>
    <property type="match status" value="1"/>
</dbReference>
<evidence type="ECO:0000256" key="3">
    <source>
        <dbReference type="ARBA" id="ARBA00011233"/>
    </source>
</evidence>
<comment type="subunit">
    <text evidence="3">Homotrimer.</text>
</comment>
<organism evidence="6 7">
    <name type="scientific">Marinactinospora rubrisoli</name>
    <dbReference type="NCBI Taxonomy" id="2715399"/>
    <lineage>
        <taxon>Bacteria</taxon>
        <taxon>Bacillati</taxon>
        <taxon>Actinomycetota</taxon>
        <taxon>Actinomycetes</taxon>
        <taxon>Streptosporangiales</taxon>
        <taxon>Nocardiopsidaceae</taxon>
        <taxon>Marinactinospora</taxon>
    </lineage>
</organism>
<evidence type="ECO:0000256" key="5">
    <source>
        <dbReference type="ARBA" id="ARBA00023277"/>
    </source>
</evidence>
<dbReference type="PANTHER" id="PTHR30246:SF1">
    <property type="entry name" value="2-DEHYDRO-3-DEOXY-6-PHOSPHOGALACTONATE ALDOLASE-RELATED"/>
    <property type="match status" value="1"/>
</dbReference>
<dbReference type="Proteomes" id="UP001596540">
    <property type="component" value="Unassembled WGS sequence"/>
</dbReference>
<dbReference type="InterPro" id="IPR013785">
    <property type="entry name" value="Aldolase_TIM"/>
</dbReference>
<name>A0ABW2KF85_9ACTN</name>
<dbReference type="EMBL" id="JBHTBH010000005">
    <property type="protein sequence ID" value="MFC7328666.1"/>
    <property type="molecule type" value="Genomic_DNA"/>
</dbReference>
<evidence type="ECO:0000313" key="7">
    <source>
        <dbReference type="Proteomes" id="UP001596540"/>
    </source>
</evidence>
<gene>
    <name evidence="6" type="ORF">ACFQRF_13020</name>
</gene>
<protein>
    <submittedName>
        <fullName evidence="6">Bifunctional 4-hydroxy-2-oxoglutarate aldolase/2-dehydro-3-deoxy-phosphogluconate aldolase</fullName>
    </submittedName>
</protein>
<comment type="pathway">
    <text evidence="1">Carbohydrate acid metabolism.</text>
</comment>
<keyword evidence="5" id="KW-0119">Carbohydrate metabolism</keyword>
<reference evidence="7" key="1">
    <citation type="journal article" date="2019" name="Int. J. Syst. Evol. Microbiol.">
        <title>The Global Catalogue of Microorganisms (GCM) 10K type strain sequencing project: providing services to taxonomists for standard genome sequencing and annotation.</title>
        <authorList>
            <consortium name="The Broad Institute Genomics Platform"/>
            <consortium name="The Broad Institute Genome Sequencing Center for Infectious Disease"/>
            <person name="Wu L."/>
            <person name="Ma J."/>
        </authorList>
    </citation>
    <scope>NUCLEOTIDE SEQUENCE [LARGE SCALE GENOMIC DNA]</scope>
    <source>
        <strain evidence="7">CGMCC 4.7382</strain>
    </source>
</reference>
<comment type="similarity">
    <text evidence="2">Belongs to the KHG/KDPG aldolase family.</text>
</comment>
<dbReference type="RefSeq" id="WP_379871313.1">
    <property type="nucleotide sequence ID" value="NZ_JBHTBH010000005.1"/>
</dbReference>
<comment type="caution">
    <text evidence="6">The sequence shown here is derived from an EMBL/GenBank/DDBJ whole genome shotgun (WGS) entry which is preliminary data.</text>
</comment>
<sequence length="208" mass="20856">MTAPTPPSAAPDTVLAAIAEAVLLPVLRTPGTDATLDAVQRLADAGLGVVELTTSIPDWPAAVRAVRERFPESTIGVGTVTSADDARRALGEGAAFLVSPYAAPEVREIAGGGTLFLEGGFTPGEVAAALRAGGAAKLFPAHVGGPRYLRGLLDVLPGARIVPTGGISVAEAGEWLAAGALAVGVGRALLDDPDLPSRLADLRASRAG</sequence>
<proteinExistence type="inferred from homology"/>
<dbReference type="SUPFAM" id="SSF51569">
    <property type="entry name" value="Aldolase"/>
    <property type="match status" value="1"/>
</dbReference>
<keyword evidence="7" id="KW-1185">Reference proteome</keyword>
<dbReference type="InterPro" id="IPR000887">
    <property type="entry name" value="Aldlse_KDPG_KHG"/>
</dbReference>
<evidence type="ECO:0000256" key="4">
    <source>
        <dbReference type="ARBA" id="ARBA00023239"/>
    </source>
</evidence>
<dbReference type="Pfam" id="PF01081">
    <property type="entry name" value="Aldolase"/>
    <property type="match status" value="1"/>
</dbReference>
<accession>A0ABW2KF85</accession>
<keyword evidence="4" id="KW-0456">Lyase</keyword>
<evidence type="ECO:0000256" key="2">
    <source>
        <dbReference type="ARBA" id="ARBA00006906"/>
    </source>
</evidence>
<evidence type="ECO:0000256" key="1">
    <source>
        <dbReference type="ARBA" id="ARBA00004761"/>
    </source>
</evidence>
<dbReference type="Gene3D" id="3.20.20.70">
    <property type="entry name" value="Aldolase class I"/>
    <property type="match status" value="1"/>
</dbReference>
<dbReference type="CDD" id="cd00452">
    <property type="entry name" value="KDPG_aldolase"/>
    <property type="match status" value="1"/>
</dbReference>
<evidence type="ECO:0000313" key="6">
    <source>
        <dbReference type="EMBL" id="MFC7328666.1"/>
    </source>
</evidence>